<evidence type="ECO:0000313" key="1">
    <source>
        <dbReference type="EMBL" id="SDE89796.1"/>
    </source>
</evidence>
<dbReference type="STRING" id="1391627.SAMN05216464_110230"/>
<protein>
    <submittedName>
        <fullName evidence="1">Uncharacterized protein</fullName>
    </submittedName>
</protein>
<sequence>MSSTRFTKWFIFFTLIISVALTSCQKDETVKDLDAVKTTAAADSTSNLSIINTPGNFLAGKGILKITIEDSTYTFDAAKDSVAFINVHNGDSKYFGITAINKDHTMSFGVSSIGFAAANINTKIAGSQFLFRTNEKKPMLQYTLTQFTGEEESGKISIEKYNSQNLIAKGTFFTFLAKDDKANSPFYRVEGSFDLQLK</sequence>
<dbReference type="RefSeq" id="WP_091152187.1">
    <property type="nucleotide sequence ID" value="NZ_FNAI01000010.1"/>
</dbReference>
<accession>A0A1G7GNX1</accession>
<proteinExistence type="predicted"/>
<name>A0A1G7GNX1_9SPHI</name>
<dbReference type="EMBL" id="FNAI01000010">
    <property type="protein sequence ID" value="SDE89796.1"/>
    <property type="molecule type" value="Genomic_DNA"/>
</dbReference>
<dbReference type="Proteomes" id="UP000199072">
    <property type="component" value="Unassembled WGS sequence"/>
</dbReference>
<dbReference type="PROSITE" id="PS51257">
    <property type="entry name" value="PROKAR_LIPOPROTEIN"/>
    <property type="match status" value="1"/>
</dbReference>
<reference evidence="1 2" key="1">
    <citation type="submission" date="2016-10" db="EMBL/GenBank/DDBJ databases">
        <authorList>
            <person name="de Groot N.N."/>
        </authorList>
    </citation>
    <scope>NUCLEOTIDE SEQUENCE [LARGE SCALE GENOMIC DNA]</scope>
    <source>
        <strain evidence="1 2">47C3B</strain>
    </source>
</reference>
<evidence type="ECO:0000313" key="2">
    <source>
        <dbReference type="Proteomes" id="UP000199072"/>
    </source>
</evidence>
<dbReference type="OrthoDB" id="798071at2"/>
<keyword evidence="2" id="KW-1185">Reference proteome</keyword>
<gene>
    <name evidence="1" type="ORF">SAMN05216464_110230</name>
</gene>
<organism evidence="1 2">
    <name type="scientific">Mucilaginibacter pineti</name>
    <dbReference type="NCBI Taxonomy" id="1391627"/>
    <lineage>
        <taxon>Bacteria</taxon>
        <taxon>Pseudomonadati</taxon>
        <taxon>Bacteroidota</taxon>
        <taxon>Sphingobacteriia</taxon>
        <taxon>Sphingobacteriales</taxon>
        <taxon>Sphingobacteriaceae</taxon>
        <taxon>Mucilaginibacter</taxon>
    </lineage>
</organism>
<dbReference type="AlphaFoldDB" id="A0A1G7GNX1"/>